<dbReference type="GO" id="GO:0004806">
    <property type="term" value="F:triacylglycerol lipase activity"/>
    <property type="evidence" value="ECO:0007669"/>
    <property type="project" value="TreeGrafter"/>
</dbReference>
<dbReference type="InterPro" id="IPR000073">
    <property type="entry name" value="AB_hydrolase_1"/>
</dbReference>
<dbReference type="Gene3D" id="3.40.50.1820">
    <property type="entry name" value="alpha/beta hydrolase"/>
    <property type="match status" value="1"/>
</dbReference>
<name>A0A077LWP9_9MICO</name>
<protein>
    <submittedName>
        <fullName evidence="2">Putative hydrolase</fullName>
    </submittedName>
</protein>
<sequence length="298" mass="31193">MSAMTETTRVGDLDIAYETFGSADDPALLLVMGLATQMLGWDERFCQQLADEGFHVIRFDNRDIGLSTHLHDAGTPDPLALLTGTGPAPAYRIEDMADDAIGLLDALGIGAAHLVGASMGGMIVQAAAIRHPGRVLTLTSIMSTPSTQVGKARPEAQSALLIPPATNADEAVERALAVYRVIGSPEFPLDEERLAARARLSYERSADATGVLRQLAAIVGSPDRTEGLRGVTVPTLVIHGKDDPLVEVDGGHATADAVPGSRLLVIPGMGHDLPEAVWPQVVTAIATMASGSTQPQVT</sequence>
<dbReference type="PANTHER" id="PTHR43433:SF5">
    <property type="entry name" value="AB HYDROLASE-1 DOMAIN-CONTAINING PROTEIN"/>
    <property type="match status" value="1"/>
</dbReference>
<dbReference type="STRING" id="1194083.BN12_1200014"/>
<comment type="caution">
    <text evidence="2">The sequence shown here is derived from an EMBL/GenBank/DDBJ whole genome shotgun (WGS) entry which is preliminary data.</text>
</comment>
<gene>
    <name evidence="2" type="primary">chnC</name>
    <name evidence="2" type="ORF">BN12_1200014</name>
</gene>
<dbReference type="PANTHER" id="PTHR43433">
    <property type="entry name" value="HYDROLASE, ALPHA/BETA FOLD FAMILY PROTEIN"/>
    <property type="match status" value="1"/>
</dbReference>
<evidence type="ECO:0000313" key="3">
    <source>
        <dbReference type="Proteomes" id="UP000035721"/>
    </source>
</evidence>
<feature type="domain" description="AB hydrolase-1" evidence="1">
    <location>
        <begin position="26"/>
        <end position="273"/>
    </location>
</feature>
<dbReference type="EMBL" id="CAJB01000025">
    <property type="protein sequence ID" value="CCH76360.1"/>
    <property type="molecule type" value="Genomic_DNA"/>
</dbReference>
<dbReference type="GO" id="GO:0046503">
    <property type="term" value="P:glycerolipid catabolic process"/>
    <property type="evidence" value="ECO:0007669"/>
    <property type="project" value="TreeGrafter"/>
</dbReference>
<dbReference type="SUPFAM" id="SSF53474">
    <property type="entry name" value="alpha/beta-Hydrolases"/>
    <property type="match status" value="1"/>
</dbReference>
<accession>A0A077LWP9</accession>
<evidence type="ECO:0000313" key="2">
    <source>
        <dbReference type="EMBL" id="CCH76360.1"/>
    </source>
</evidence>
<keyword evidence="2" id="KW-0378">Hydrolase</keyword>
<reference evidence="2 3" key="1">
    <citation type="journal article" date="2013" name="ISME J.">
        <title>A metabolic model for members of the genus Tetrasphaera involved in enhanced biological phosphorus removal.</title>
        <authorList>
            <person name="Kristiansen R."/>
            <person name="Nguyen H.T.T."/>
            <person name="Saunders A.M."/>
            <person name="Nielsen J.L."/>
            <person name="Wimmer R."/>
            <person name="Le V.Q."/>
            <person name="McIlroy S.J."/>
            <person name="Petrovski S."/>
            <person name="Seviour R.J."/>
            <person name="Calteau A."/>
            <person name="Nielsen K.L."/>
            <person name="Nielsen P.H."/>
        </authorList>
    </citation>
    <scope>NUCLEOTIDE SEQUENCE [LARGE SCALE GENOMIC DNA]</scope>
    <source>
        <strain evidence="2 3">T1-X7</strain>
    </source>
</reference>
<organism evidence="2 3">
    <name type="scientific">Nostocoides japonicum T1-X7</name>
    <dbReference type="NCBI Taxonomy" id="1194083"/>
    <lineage>
        <taxon>Bacteria</taxon>
        <taxon>Bacillati</taxon>
        <taxon>Actinomycetota</taxon>
        <taxon>Actinomycetes</taxon>
        <taxon>Micrococcales</taxon>
        <taxon>Intrasporangiaceae</taxon>
        <taxon>Nostocoides</taxon>
    </lineage>
</organism>
<keyword evidence="3" id="KW-1185">Reference proteome</keyword>
<evidence type="ECO:0000259" key="1">
    <source>
        <dbReference type="Pfam" id="PF00561"/>
    </source>
</evidence>
<dbReference type="InterPro" id="IPR050471">
    <property type="entry name" value="AB_hydrolase"/>
</dbReference>
<dbReference type="AlphaFoldDB" id="A0A077LWP9"/>
<dbReference type="Proteomes" id="UP000035721">
    <property type="component" value="Unassembled WGS sequence"/>
</dbReference>
<proteinExistence type="predicted"/>
<dbReference type="InterPro" id="IPR029058">
    <property type="entry name" value="AB_hydrolase_fold"/>
</dbReference>
<dbReference type="Pfam" id="PF00561">
    <property type="entry name" value="Abhydrolase_1"/>
    <property type="match status" value="1"/>
</dbReference>